<dbReference type="RefSeq" id="XP_043149011.1">
    <property type="nucleotide sequence ID" value="XM_043293076.1"/>
</dbReference>
<evidence type="ECO:0000313" key="3">
    <source>
        <dbReference type="EMBL" id="GIC91745.1"/>
    </source>
</evidence>
<reference evidence="3" key="1">
    <citation type="journal article" date="2015" name="Genome Announc.">
        <title>Draft Genome Sequence of the Pathogenic Filamentous Fungus Aspergillus udagawae Strain IFM 46973T.</title>
        <authorList>
            <person name="Kusuya Y."/>
            <person name="Takahashi-Nakaguchi A."/>
            <person name="Takahashi H."/>
            <person name="Yaguchi T."/>
        </authorList>
    </citation>
    <scope>NUCLEOTIDE SEQUENCE</scope>
    <source>
        <strain evidence="3">IFM 46973</strain>
    </source>
</reference>
<gene>
    <name evidence="3" type="ORF">Aud_008199</name>
</gene>
<evidence type="ECO:0000256" key="1">
    <source>
        <dbReference type="SAM" id="MobiDB-lite"/>
    </source>
</evidence>
<protein>
    <submittedName>
        <fullName evidence="3">Uncharacterized protein</fullName>
    </submittedName>
</protein>
<dbReference type="EMBL" id="BBXM02000006">
    <property type="protein sequence ID" value="GIC91745.1"/>
    <property type="molecule type" value="Genomic_DNA"/>
</dbReference>
<comment type="caution">
    <text evidence="3">The sequence shown here is derived from an EMBL/GenBank/DDBJ whole genome shotgun (WGS) entry which is preliminary data.</text>
</comment>
<organism evidence="3 4">
    <name type="scientific">Aspergillus udagawae</name>
    <dbReference type="NCBI Taxonomy" id="91492"/>
    <lineage>
        <taxon>Eukaryota</taxon>
        <taxon>Fungi</taxon>
        <taxon>Dikarya</taxon>
        <taxon>Ascomycota</taxon>
        <taxon>Pezizomycotina</taxon>
        <taxon>Eurotiomycetes</taxon>
        <taxon>Eurotiomycetidae</taxon>
        <taxon>Eurotiales</taxon>
        <taxon>Aspergillaceae</taxon>
        <taxon>Aspergillus</taxon>
        <taxon>Aspergillus subgen. Fumigati</taxon>
    </lineage>
</organism>
<feature type="region of interest" description="Disordered" evidence="1">
    <location>
        <begin position="141"/>
        <end position="232"/>
    </location>
</feature>
<feature type="compositionally biased region" description="Basic and acidic residues" evidence="1">
    <location>
        <begin position="158"/>
        <end position="194"/>
    </location>
</feature>
<dbReference type="GeneID" id="66995676"/>
<feature type="signal peptide" evidence="2">
    <location>
        <begin position="1"/>
        <end position="22"/>
    </location>
</feature>
<sequence length="232" mass="25290">MHFSPLVTVACALALAPTAVVATTAAVAFVTVGSVDTCPRGLAQEVTPGPKVVTTAYTCEKAKISHDMSVSYYDFDIQPLNKETYKCCLKVYDNPACLGAAVIDLPVEGPAEDRCIPEYLFDDEVKYISFQLDCDQPYAKAEPHGKQYDEQGYQQAEHAPKQEAQKDHEQAEHAPKQEAQKGHEEAEHAPKQEAQDDSEQGQQAPEQAPERTAGNPADNLGLGDLTKLLGFR</sequence>
<evidence type="ECO:0000256" key="2">
    <source>
        <dbReference type="SAM" id="SignalP"/>
    </source>
</evidence>
<proteinExistence type="predicted"/>
<accession>A0A8E0QWH2</accession>
<keyword evidence="2" id="KW-0732">Signal</keyword>
<name>A0A8E0QWH2_9EURO</name>
<evidence type="ECO:0000313" key="4">
    <source>
        <dbReference type="Proteomes" id="UP000036893"/>
    </source>
</evidence>
<feature type="chain" id="PRO_5041107675" evidence="2">
    <location>
        <begin position="23"/>
        <end position="232"/>
    </location>
</feature>
<dbReference type="Proteomes" id="UP000036893">
    <property type="component" value="Unassembled WGS sequence"/>
</dbReference>
<dbReference type="OrthoDB" id="4504934at2759"/>
<reference evidence="3" key="2">
    <citation type="submission" date="2021-01" db="EMBL/GenBank/DDBJ databases">
        <title>Pan-genome distribution and transcriptional activeness of fungal secondary metabolism genes in Aspergillus section Fumigati.</title>
        <authorList>
            <person name="Takahashi H."/>
            <person name="Umemura M."/>
            <person name="Ninomiya A."/>
            <person name="Kusuya Y."/>
            <person name="Urayama S."/>
            <person name="Shimizu M."/>
            <person name="Watanabe A."/>
            <person name="Kamei K."/>
            <person name="Yaguchi T."/>
            <person name="Hagiwara D."/>
        </authorList>
    </citation>
    <scope>NUCLEOTIDE SEQUENCE</scope>
    <source>
        <strain evidence="3">IFM 46973</strain>
    </source>
</reference>
<dbReference type="AlphaFoldDB" id="A0A8E0QWH2"/>